<organism evidence="1 2">
    <name type="scientific">Zarea fungicola</name>
    <dbReference type="NCBI Taxonomy" id="93591"/>
    <lineage>
        <taxon>Eukaryota</taxon>
        <taxon>Fungi</taxon>
        <taxon>Dikarya</taxon>
        <taxon>Ascomycota</taxon>
        <taxon>Pezizomycotina</taxon>
        <taxon>Sordariomycetes</taxon>
        <taxon>Hypocreomycetidae</taxon>
        <taxon>Hypocreales</taxon>
        <taxon>Cordycipitaceae</taxon>
        <taxon>Zarea</taxon>
    </lineage>
</organism>
<dbReference type="Proteomes" id="UP001143910">
    <property type="component" value="Unassembled WGS sequence"/>
</dbReference>
<comment type="caution">
    <text evidence="1">The sequence shown here is derived from an EMBL/GenBank/DDBJ whole genome shotgun (WGS) entry which is preliminary data.</text>
</comment>
<dbReference type="EMBL" id="JANJQO010003347">
    <property type="protein sequence ID" value="KAJ2961547.1"/>
    <property type="molecule type" value="Genomic_DNA"/>
</dbReference>
<protein>
    <submittedName>
        <fullName evidence="1">Uncharacterized protein</fullName>
    </submittedName>
</protein>
<name>A0ACC1MDG5_9HYPO</name>
<reference evidence="1" key="1">
    <citation type="submission" date="2022-08" db="EMBL/GenBank/DDBJ databases">
        <title>Genome Sequence of Lecanicillium fungicola.</title>
        <authorList>
            <person name="Buettner E."/>
        </authorList>
    </citation>
    <scope>NUCLEOTIDE SEQUENCE</scope>
    <source>
        <strain evidence="1">Babe33</strain>
    </source>
</reference>
<sequence length="668" mass="74696">MPNAPAPEEDEDGEGGLRGRGSGSGGKSIASLMQLRAIKAGVECLASLEGLPVVWEALRHAFELHWSGETQNVQPNGQSNPQEPQDELMNLMTIMYITLQEALNDPEDMSSSYGKLLELQPPLTEFMLTATVKLRWDEQNVLPQTQILLLFWKSILLVFGGAKDLQRVKKATSELSENQDKQTITASPLDYHVFRQEITSKYPAYVPPQPAIPLEDENTSLLPPLPQHTTRNNSANGVIPVPPNLQNGGASILHQPVHIATPAPSPPPSPGVGGKGGKKQNYQTNQNFPFMYPPLDATSNSAGGKGLAALDDTINRKWEGSDIPASILEAGELFSTRVRMTRATRQLWDEREGFLKFERGWEPEQDDDDIEELDLDELTEEEKELLNEVKNADKEARIPTTPEEAVDYGPREHDLNARDRRRLEAVESFYHQALPHLQSLVIVLLRPVFANVAAIVSQQGPQMGQGMAGRNMPGMNGDILRFEYFTQLLLDSNYVPLILKLFAHQDVQQVVDSKMDRLENSFFQFCNLRSKFKERTDSDLDQEEEEEDGEDGRAHDNGVQDAEADESDDSAAPPPIKRRRSPLEVAAQHEPAAELMSIASEEDGNRSIRPEVDELGYPINDLPMEPITDFSWRNFFSLINYLRVMQKVCKGKAHRNLLLVHRSCGCTR</sequence>
<keyword evidence="2" id="KW-1185">Reference proteome</keyword>
<accession>A0ACC1MDG5</accession>
<evidence type="ECO:0000313" key="2">
    <source>
        <dbReference type="Proteomes" id="UP001143910"/>
    </source>
</evidence>
<evidence type="ECO:0000313" key="1">
    <source>
        <dbReference type="EMBL" id="KAJ2961547.1"/>
    </source>
</evidence>
<proteinExistence type="predicted"/>
<gene>
    <name evidence="1" type="ORF">NQ176_g10995</name>
</gene>